<dbReference type="InterPro" id="IPR052557">
    <property type="entry name" value="CAP/Cytokinesis_protein"/>
</dbReference>
<gene>
    <name evidence="2" type="ORF">LG649_00470</name>
</gene>
<dbReference type="SUPFAM" id="SSF54001">
    <property type="entry name" value="Cysteine proteinases"/>
    <property type="match status" value="1"/>
</dbReference>
<reference evidence="2" key="1">
    <citation type="submission" date="2021-10" db="EMBL/GenBank/DDBJ databases">
        <title>Tamlana sargassums sp. nov., and Tamlana laminarinivorans sp. nov., two new bacteria isolated from the brown alga.</title>
        <authorList>
            <person name="Li J."/>
        </authorList>
    </citation>
    <scope>NUCLEOTIDE SEQUENCE</scope>
    <source>
        <strain evidence="2">PT2-4</strain>
    </source>
</reference>
<dbReference type="SMART" id="SM00460">
    <property type="entry name" value="TGc"/>
    <property type="match status" value="1"/>
</dbReference>
<sequence length="341" mass="39732">MKYYKIAFLILFISVFSHSQKSDFKSVNFKIADSIADSYQGFRLHNMPLLSCFLTKDLATDIEKFRAIYMWVCNNIESDHYFGEKTIRKRKKFKNDSTAFSVWNKLSREKFFSRLLNHKQTICTGYAYILKELCNLAGLECEIINGYSRTVYTNVNQIDIPNHSWNTVKICNKWYLADATLASGFFYVNENIFIRNYNDGYFLTSPELFLKTHYPLEEKWVLCDNDLTLNQFVEQPLIYGSTYKYNVIPVEPSVLKNEVVEGEKISFSVKLPSNFNIDSLQLLIDGRFKQEYIKATANNVSENILTLGYVFNKKGIYDVQITVDDKVVISYTVLVKRGKFI</sequence>
<organism evidence="2 3">
    <name type="scientific">Neotamlana laminarinivorans</name>
    <dbReference type="NCBI Taxonomy" id="2883124"/>
    <lineage>
        <taxon>Bacteria</taxon>
        <taxon>Pseudomonadati</taxon>
        <taxon>Bacteroidota</taxon>
        <taxon>Flavobacteriia</taxon>
        <taxon>Flavobacteriales</taxon>
        <taxon>Flavobacteriaceae</taxon>
        <taxon>Neotamlana</taxon>
    </lineage>
</organism>
<dbReference type="RefSeq" id="WP_226539700.1">
    <property type="nucleotide sequence ID" value="NZ_JAJAPW010000001.1"/>
</dbReference>
<dbReference type="Proteomes" id="UP001139199">
    <property type="component" value="Unassembled WGS sequence"/>
</dbReference>
<name>A0A9X1HW65_9FLAO</name>
<keyword evidence="3" id="KW-1185">Reference proteome</keyword>
<dbReference type="PANTHER" id="PTHR46333:SF2">
    <property type="entry name" value="CYTOKINESIS PROTEIN 3"/>
    <property type="match status" value="1"/>
</dbReference>
<dbReference type="InterPro" id="IPR002931">
    <property type="entry name" value="Transglutaminase-like"/>
</dbReference>
<dbReference type="PANTHER" id="PTHR46333">
    <property type="entry name" value="CYTOKINESIS PROTEIN 3"/>
    <property type="match status" value="1"/>
</dbReference>
<dbReference type="AlphaFoldDB" id="A0A9X1HW65"/>
<dbReference type="GO" id="GO:0005737">
    <property type="term" value="C:cytoplasm"/>
    <property type="evidence" value="ECO:0007669"/>
    <property type="project" value="TreeGrafter"/>
</dbReference>
<comment type="caution">
    <text evidence="2">The sequence shown here is derived from an EMBL/GenBank/DDBJ whole genome shotgun (WGS) entry which is preliminary data.</text>
</comment>
<evidence type="ECO:0000259" key="1">
    <source>
        <dbReference type="SMART" id="SM00460"/>
    </source>
</evidence>
<feature type="domain" description="Transglutaminase-like" evidence="1">
    <location>
        <begin position="115"/>
        <end position="181"/>
    </location>
</feature>
<dbReference type="Pfam" id="PF01841">
    <property type="entry name" value="Transglut_core"/>
    <property type="match status" value="1"/>
</dbReference>
<dbReference type="InterPro" id="IPR038765">
    <property type="entry name" value="Papain-like_cys_pep_sf"/>
</dbReference>
<protein>
    <recommendedName>
        <fullName evidence="1">Transglutaminase-like domain-containing protein</fullName>
    </recommendedName>
</protein>
<dbReference type="EMBL" id="JAJAPW010000001">
    <property type="protein sequence ID" value="MCB4797299.1"/>
    <property type="molecule type" value="Genomic_DNA"/>
</dbReference>
<evidence type="ECO:0000313" key="2">
    <source>
        <dbReference type="EMBL" id="MCB4797299.1"/>
    </source>
</evidence>
<dbReference type="Gene3D" id="3.10.620.30">
    <property type="match status" value="1"/>
</dbReference>
<evidence type="ECO:0000313" key="3">
    <source>
        <dbReference type="Proteomes" id="UP001139199"/>
    </source>
</evidence>
<accession>A0A9X1HW65</accession>
<proteinExistence type="predicted"/>